<dbReference type="SUPFAM" id="SSF52540">
    <property type="entry name" value="P-loop containing nucleoside triphosphate hydrolases"/>
    <property type="match status" value="1"/>
</dbReference>
<dbReference type="EMBL" id="CP122537">
    <property type="protein sequence ID" value="WGH77488.1"/>
    <property type="molecule type" value="Genomic_DNA"/>
</dbReference>
<dbReference type="Proteomes" id="UP001243420">
    <property type="component" value="Chromosome"/>
</dbReference>
<dbReference type="RefSeq" id="WP_279964063.1">
    <property type="nucleotide sequence ID" value="NZ_CP122537.1"/>
</dbReference>
<proteinExistence type="predicted"/>
<gene>
    <name evidence="1" type="ORF">P8627_10590</name>
</gene>
<dbReference type="InterPro" id="IPR027417">
    <property type="entry name" value="P-loop_NTPase"/>
</dbReference>
<organism evidence="1 2">
    <name type="scientific">Jannaschia ovalis</name>
    <dbReference type="NCBI Taxonomy" id="3038773"/>
    <lineage>
        <taxon>Bacteria</taxon>
        <taxon>Pseudomonadati</taxon>
        <taxon>Pseudomonadota</taxon>
        <taxon>Alphaproteobacteria</taxon>
        <taxon>Rhodobacterales</taxon>
        <taxon>Roseobacteraceae</taxon>
        <taxon>Jannaschia</taxon>
    </lineage>
</organism>
<sequence length="219" mass="22756">MPDTDSAAVTEAFSTSRDAAGTGLALAQIDQSAPRGRPVLWVQDARAAQEAGLPSARGLASLGRPVLRVAVGRALDALWAMEEGLECNALSAVIGEIWGDPKALDFTATKRLALRARRSGVGLWLLRPDGGAQLSVAPERWRVSAAPSGGNVLDPRAPGRARWRAELFRSRKGKPGEWVASHDRAAHRLDLVAALPDGALGEGAGVPAAPRSRAVGGGG</sequence>
<dbReference type="Gene3D" id="3.40.50.300">
    <property type="entry name" value="P-loop containing nucleotide triphosphate hydrolases"/>
    <property type="match status" value="1"/>
</dbReference>
<reference evidence="1 2" key="1">
    <citation type="submission" date="2023-04" db="EMBL/GenBank/DDBJ databases">
        <title>Jannaschia ovalis sp. nov., a marine bacterium isolated from sea tidal flat.</title>
        <authorList>
            <person name="Kwon D.Y."/>
            <person name="Kim J.-J."/>
        </authorList>
    </citation>
    <scope>NUCLEOTIDE SEQUENCE [LARGE SCALE GENOMIC DNA]</scope>
    <source>
        <strain evidence="1 2">GRR-S6-38</strain>
    </source>
</reference>
<evidence type="ECO:0000313" key="2">
    <source>
        <dbReference type="Proteomes" id="UP001243420"/>
    </source>
</evidence>
<evidence type="ECO:0000313" key="1">
    <source>
        <dbReference type="EMBL" id="WGH77488.1"/>
    </source>
</evidence>
<name>A0ABY8LBD3_9RHOB</name>
<accession>A0ABY8LBD3</accession>
<keyword evidence="2" id="KW-1185">Reference proteome</keyword>
<evidence type="ECO:0008006" key="3">
    <source>
        <dbReference type="Google" id="ProtNLM"/>
    </source>
</evidence>
<protein>
    <recommendedName>
        <fullName evidence="3">Protein ImuA</fullName>
    </recommendedName>
</protein>